<keyword evidence="1" id="KW-0732">Signal</keyword>
<dbReference type="RefSeq" id="WP_161025625.1">
    <property type="nucleotide sequence ID" value="NZ_WWCJ01000007.1"/>
</dbReference>
<evidence type="ECO:0000313" key="4">
    <source>
        <dbReference type="Proteomes" id="UP000448575"/>
    </source>
</evidence>
<keyword evidence="4" id="KW-1185">Reference proteome</keyword>
<evidence type="ECO:0000313" key="3">
    <source>
        <dbReference type="EMBL" id="MYN02617.1"/>
    </source>
</evidence>
<proteinExistence type="predicted"/>
<dbReference type="Pfam" id="PF14415">
    <property type="entry name" value="DUF4424"/>
    <property type="match status" value="1"/>
</dbReference>
<gene>
    <name evidence="3" type="ORF">GTP41_10960</name>
</gene>
<organism evidence="3 4">
    <name type="scientific">Pseudoduganella guangdongensis</name>
    <dbReference type="NCBI Taxonomy" id="2692179"/>
    <lineage>
        <taxon>Bacteria</taxon>
        <taxon>Pseudomonadati</taxon>
        <taxon>Pseudomonadota</taxon>
        <taxon>Betaproteobacteria</taxon>
        <taxon>Burkholderiales</taxon>
        <taxon>Oxalobacteraceae</taxon>
        <taxon>Telluria group</taxon>
        <taxon>Pseudoduganella</taxon>
    </lineage>
</organism>
<feature type="chain" id="PRO_5027025720" evidence="1">
    <location>
        <begin position="21"/>
        <end position="328"/>
    </location>
</feature>
<dbReference type="InterPro" id="IPR025538">
    <property type="entry name" value="DUF4424"/>
</dbReference>
<name>A0A6N9HH61_9BURK</name>
<evidence type="ECO:0000256" key="1">
    <source>
        <dbReference type="SAM" id="SignalP"/>
    </source>
</evidence>
<dbReference type="AlphaFoldDB" id="A0A6N9HH61"/>
<feature type="signal peptide" evidence="1">
    <location>
        <begin position="1"/>
        <end position="20"/>
    </location>
</feature>
<dbReference type="Gene3D" id="2.60.40.3680">
    <property type="match status" value="1"/>
</dbReference>
<accession>A0A6N9HH61</accession>
<reference evidence="3 4" key="1">
    <citation type="submission" date="2019-12" db="EMBL/GenBank/DDBJ databases">
        <title>Novel species isolated from a subtropical stream in China.</title>
        <authorList>
            <person name="Lu H."/>
        </authorList>
    </citation>
    <scope>NUCLEOTIDE SEQUENCE [LARGE SCALE GENOMIC DNA]</scope>
    <source>
        <strain evidence="3 4">DS3</strain>
    </source>
</reference>
<dbReference type="Proteomes" id="UP000448575">
    <property type="component" value="Unassembled WGS sequence"/>
</dbReference>
<protein>
    <submittedName>
        <fullName evidence="3">DUF4424 domain-containing protein</fullName>
    </submittedName>
</protein>
<comment type="caution">
    <text evidence="3">The sequence shown here is derived from an EMBL/GenBank/DDBJ whole genome shotgun (WGS) entry which is preliminary data.</text>
</comment>
<dbReference type="EMBL" id="WWCJ01000007">
    <property type="protein sequence ID" value="MYN02617.1"/>
    <property type="molecule type" value="Genomic_DNA"/>
</dbReference>
<sequence length="328" mass="35994">MKTTLPLTLAAFILAPAALANDGVASVSAGGIVFGKTDAIAMKKEVLNVSHKLISVDYEFLNESGNDVEETIVFPLPAYPAAQQVSDSYYGQPNGFKIMVDGKPVAFTSQLAAFAPDGTDVTAQLKKLGLSNAQIAHSTGFDTSVTKVPDFSEKQYKQLAKLGLMGTDNGSHEPAWTVQVNYVWKQKFPVGQVVRVHHAYRPFYAGGPGMSVMYEGFGKTYCTDDAYLNARAKVEERKQYIDTRNVSYILKTGNTWKRGIEDFTLNIIKGKPDELISLCFPGKFKKINPTTYQVRLTNFRPSKDLEVHFGNVEDDGTDSNGVMPVLPK</sequence>
<evidence type="ECO:0000259" key="2">
    <source>
        <dbReference type="Pfam" id="PF14415"/>
    </source>
</evidence>
<feature type="domain" description="DUF4424" evidence="2">
    <location>
        <begin position="20"/>
        <end position="307"/>
    </location>
</feature>